<evidence type="ECO:0000256" key="2">
    <source>
        <dbReference type="ARBA" id="ARBA00023157"/>
    </source>
</evidence>
<proteinExistence type="predicted"/>
<dbReference type="AlphaFoldDB" id="F6X0K4"/>
<reference evidence="4" key="4">
    <citation type="submission" date="2025-09" db="UniProtKB">
        <authorList>
            <consortium name="Ensembl"/>
        </authorList>
    </citation>
    <scope>IDENTIFICATION</scope>
</reference>
<gene>
    <name evidence="4" type="primary">LOC100175385</name>
</gene>
<organism evidence="4 5">
    <name type="scientific">Ciona intestinalis</name>
    <name type="common">Transparent sea squirt</name>
    <name type="synonym">Ascidia intestinalis</name>
    <dbReference type="NCBI Taxonomy" id="7719"/>
    <lineage>
        <taxon>Eukaryota</taxon>
        <taxon>Metazoa</taxon>
        <taxon>Chordata</taxon>
        <taxon>Tunicata</taxon>
        <taxon>Ascidiacea</taxon>
        <taxon>Phlebobranchia</taxon>
        <taxon>Cionidae</taxon>
        <taxon>Ciona</taxon>
    </lineage>
</organism>
<dbReference type="InterPro" id="IPR045860">
    <property type="entry name" value="Snake_toxin-like_sf"/>
</dbReference>
<evidence type="ECO:0000313" key="4">
    <source>
        <dbReference type="Ensembl" id="ENSCINP00000017480.3"/>
    </source>
</evidence>
<dbReference type="Pfam" id="PF20678">
    <property type="entry name" value="HV_Gp350_C-term"/>
    <property type="match status" value="1"/>
</dbReference>
<dbReference type="InParanoid" id="F6X0K4"/>
<evidence type="ECO:0000256" key="1">
    <source>
        <dbReference type="ARBA" id="ARBA00022729"/>
    </source>
</evidence>
<dbReference type="PANTHER" id="PTHR10036:SF3">
    <property type="entry name" value="PROTEIN SLEEPLESS-RELATED"/>
    <property type="match status" value="1"/>
</dbReference>
<reference evidence="5" key="1">
    <citation type="journal article" date="2002" name="Science">
        <title>The draft genome of Ciona intestinalis: insights into chordate and vertebrate origins.</title>
        <authorList>
            <person name="Dehal P."/>
            <person name="Satou Y."/>
            <person name="Campbell R.K."/>
            <person name="Chapman J."/>
            <person name="Degnan B."/>
            <person name="De Tomaso A."/>
            <person name="Davidson B."/>
            <person name="Di Gregorio A."/>
            <person name="Gelpke M."/>
            <person name="Goodstein D.M."/>
            <person name="Harafuji N."/>
            <person name="Hastings K.E."/>
            <person name="Ho I."/>
            <person name="Hotta K."/>
            <person name="Huang W."/>
            <person name="Kawashima T."/>
            <person name="Lemaire P."/>
            <person name="Martinez D."/>
            <person name="Meinertzhagen I.A."/>
            <person name="Necula S."/>
            <person name="Nonaka M."/>
            <person name="Putnam N."/>
            <person name="Rash S."/>
            <person name="Saiga H."/>
            <person name="Satake M."/>
            <person name="Terry A."/>
            <person name="Yamada L."/>
            <person name="Wang H.G."/>
            <person name="Awazu S."/>
            <person name="Azumi K."/>
            <person name="Boore J."/>
            <person name="Branno M."/>
            <person name="Chin-Bow S."/>
            <person name="DeSantis R."/>
            <person name="Doyle S."/>
            <person name="Francino P."/>
            <person name="Keys D.N."/>
            <person name="Haga S."/>
            <person name="Hayashi H."/>
            <person name="Hino K."/>
            <person name="Imai K.S."/>
            <person name="Inaba K."/>
            <person name="Kano S."/>
            <person name="Kobayashi K."/>
            <person name="Kobayashi M."/>
            <person name="Lee B.I."/>
            <person name="Makabe K.W."/>
            <person name="Manohar C."/>
            <person name="Matassi G."/>
            <person name="Medina M."/>
            <person name="Mochizuki Y."/>
            <person name="Mount S."/>
            <person name="Morishita T."/>
            <person name="Miura S."/>
            <person name="Nakayama A."/>
            <person name="Nishizaka S."/>
            <person name="Nomoto H."/>
            <person name="Ohta F."/>
            <person name="Oishi K."/>
            <person name="Rigoutsos I."/>
            <person name="Sano M."/>
            <person name="Sasaki A."/>
            <person name="Sasakura Y."/>
            <person name="Shoguchi E."/>
            <person name="Shin-i T."/>
            <person name="Spagnuolo A."/>
            <person name="Stainier D."/>
            <person name="Suzuki M.M."/>
            <person name="Tassy O."/>
            <person name="Takatori N."/>
            <person name="Tokuoka M."/>
            <person name="Yagi K."/>
            <person name="Yoshizaki F."/>
            <person name="Wada S."/>
            <person name="Zhang C."/>
            <person name="Hyatt P.D."/>
            <person name="Larimer F."/>
            <person name="Detter C."/>
            <person name="Doggett N."/>
            <person name="Glavina T."/>
            <person name="Hawkins T."/>
            <person name="Richardson P."/>
            <person name="Lucas S."/>
            <person name="Kohara Y."/>
            <person name="Levine M."/>
            <person name="Satoh N."/>
            <person name="Rokhsar D.S."/>
        </authorList>
    </citation>
    <scope>NUCLEOTIDE SEQUENCE [LARGE SCALE GENOMIC DNA]</scope>
</reference>
<feature type="chain" id="PRO_5003344908" evidence="3">
    <location>
        <begin position="20"/>
        <end position="249"/>
    </location>
</feature>
<evidence type="ECO:0000313" key="5">
    <source>
        <dbReference type="Proteomes" id="UP000008144"/>
    </source>
</evidence>
<protein>
    <submittedName>
        <fullName evidence="4">Uncharacterized protein</fullName>
    </submittedName>
</protein>
<feature type="signal peptide" evidence="3">
    <location>
        <begin position="1"/>
        <end position="19"/>
    </location>
</feature>
<dbReference type="HOGENOM" id="CLU_088802_0_0_1"/>
<keyword evidence="5" id="KW-1185">Reference proteome</keyword>
<reference evidence="4" key="3">
    <citation type="submission" date="2025-08" db="UniProtKB">
        <authorList>
            <consortium name="Ensembl"/>
        </authorList>
    </citation>
    <scope>IDENTIFICATION</scope>
</reference>
<dbReference type="Proteomes" id="UP000008144">
    <property type="component" value="Chromosome 3"/>
</dbReference>
<dbReference type="SUPFAM" id="SSF57302">
    <property type="entry name" value="Snake toxin-like"/>
    <property type="match status" value="1"/>
</dbReference>
<dbReference type="OMA" id="QMSPTIP"/>
<dbReference type="PANTHER" id="PTHR10036">
    <property type="entry name" value="CD59 GLYCOPROTEIN"/>
    <property type="match status" value="1"/>
</dbReference>
<evidence type="ECO:0000256" key="3">
    <source>
        <dbReference type="SAM" id="SignalP"/>
    </source>
</evidence>
<dbReference type="EMBL" id="EAAA01001825">
    <property type="status" value="NOT_ANNOTATED_CDS"/>
    <property type="molecule type" value="Genomic_DNA"/>
</dbReference>
<accession>F6X0K4</accession>
<reference evidence="4" key="2">
    <citation type="journal article" date="2008" name="Genome Biol.">
        <title>Improved genome assembly and evidence-based global gene model set for the chordate Ciona intestinalis: new insight into intron and operon populations.</title>
        <authorList>
            <person name="Satou Y."/>
            <person name="Mineta K."/>
            <person name="Ogasawara M."/>
            <person name="Sasakura Y."/>
            <person name="Shoguchi E."/>
            <person name="Ueno K."/>
            <person name="Yamada L."/>
            <person name="Matsumoto J."/>
            <person name="Wasserscheid J."/>
            <person name="Dewar K."/>
            <person name="Wiley G.B."/>
            <person name="Macmil S.L."/>
            <person name="Roe B.A."/>
            <person name="Zeller R.W."/>
            <person name="Hastings K.E."/>
            <person name="Lemaire P."/>
            <person name="Lindquist E."/>
            <person name="Endo T."/>
            <person name="Hotta K."/>
            <person name="Inaba K."/>
        </authorList>
    </citation>
    <scope>NUCLEOTIDE SEQUENCE [LARGE SCALE GENOMIC DNA]</scope>
    <source>
        <strain evidence="4">wild type</strain>
    </source>
</reference>
<dbReference type="GeneTree" id="ENSGT00940000169298"/>
<name>F6X0K4_CIOIN</name>
<keyword evidence="1 3" id="KW-0732">Signal</keyword>
<sequence length="249" mass="25799">MKFVIICLALCLHQAVVHAGECFDGSSRDGVGNMTVVTCDFPEESCATKIELNHGVTILTRGCLQTKACSSNIANNQQQCYSEIAIENEVQLCYFCCNNVDLCNNFVAIPPASGEPPIATLPGLAATLPIDFVTLPTDAVTLPTDAVTLPTDAVTLPTDAVTLPTDAVTLPTDAVTLPTEAVTLPTDAVTLPTDAVTLPTDAVTLPTEAVTLPTDAVTLPTDAVTLPTDDAVTLPTAAVTLPTETPPAP</sequence>
<dbReference type="Ensembl" id="ENSCINT00000017480.3">
    <property type="protein sequence ID" value="ENSCINP00000017480.3"/>
    <property type="gene ID" value="ENSCING00000008570.3"/>
</dbReference>
<keyword evidence="2" id="KW-1015">Disulfide bond</keyword>